<dbReference type="AlphaFoldDB" id="A0A927A3W9"/>
<dbReference type="Proteomes" id="UP000662185">
    <property type="component" value="Unassembled WGS sequence"/>
</dbReference>
<proteinExistence type="predicted"/>
<keyword evidence="2" id="KW-1185">Reference proteome</keyword>
<evidence type="ECO:0000313" key="2">
    <source>
        <dbReference type="Proteomes" id="UP000662185"/>
    </source>
</evidence>
<dbReference type="InterPro" id="IPR006311">
    <property type="entry name" value="TAT_signal"/>
</dbReference>
<reference evidence="2" key="1">
    <citation type="journal article" date="2020" name="ISME J.">
        <title>Comparative genomics reveals insights into cyanobacterial evolution and habitat adaptation.</title>
        <authorList>
            <person name="Chen M.Y."/>
            <person name="Teng W.K."/>
            <person name="Zhao L."/>
            <person name="Hu C.X."/>
            <person name="Zhou Y.K."/>
            <person name="Han B.P."/>
            <person name="Song L.R."/>
            <person name="Shu W.S."/>
        </authorList>
    </citation>
    <scope>NUCLEOTIDE SEQUENCE [LARGE SCALE GENOMIC DNA]</scope>
    <source>
        <strain evidence="2">FACHB-251</strain>
    </source>
</reference>
<name>A0A927A3W9_9NOST</name>
<dbReference type="PROSITE" id="PS51318">
    <property type="entry name" value="TAT"/>
    <property type="match status" value="1"/>
</dbReference>
<dbReference type="RefSeq" id="WP_190565051.1">
    <property type="nucleotide sequence ID" value="NZ_JACJQU010000037.1"/>
</dbReference>
<sequence length="238" mass="26254">MNISRRKFTRIALIGSTSLAATSGIFFPKPAEAFFLGFLLRALTSRVIFGSMVRFVGGRLLQGILGPSQEELLKIQLAEKDFIERQFTRNRTELAQVQTNIFWGQERQETWGPNAGFAFVQKSQDIISTAKITGPTMAGIYGAAKILANQGFSPQEIAASLLPVRSQVDDWCSWEGDTFSGGRRNSTVCLTSYRTALGEVTSRYEVVQPGIGGYGNIHYILEAGGQPRRDIMVKVTFS</sequence>
<comment type="caution">
    <text evidence="1">The sequence shown here is derived from an EMBL/GenBank/DDBJ whole genome shotgun (WGS) entry which is preliminary data.</text>
</comment>
<organism evidence="1 2">
    <name type="scientific">Anabaena sphaerica FACHB-251</name>
    <dbReference type="NCBI Taxonomy" id="2692883"/>
    <lineage>
        <taxon>Bacteria</taxon>
        <taxon>Bacillati</taxon>
        <taxon>Cyanobacteriota</taxon>
        <taxon>Cyanophyceae</taxon>
        <taxon>Nostocales</taxon>
        <taxon>Nostocaceae</taxon>
        <taxon>Anabaena</taxon>
    </lineage>
</organism>
<gene>
    <name evidence="1" type="ORF">H6G06_26520</name>
</gene>
<protein>
    <submittedName>
        <fullName evidence="1">Tat pathway signal protein</fullName>
    </submittedName>
</protein>
<evidence type="ECO:0000313" key="1">
    <source>
        <dbReference type="EMBL" id="MBD2296933.1"/>
    </source>
</evidence>
<dbReference type="EMBL" id="JACJQU010000037">
    <property type="protein sequence ID" value="MBD2296933.1"/>
    <property type="molecule type" value="Genomic_DNA"/>
</dbReference>
<accession>A0A927A3W9</accession>